<protein>
    <submittedName>
        <fullName evidence="3">PA2779 family protein</fullName>
    </submittedName>
</protein>
<keyword evidence="1" id="KW-0812">Transmembrane</keyword>
<dbReference type="Proteomes" id="UP001596045">
    <property type="component" value="Unassembled WGS sequence"/>
</dbReference>
<keyword evidence="1" id="KW-1133">Transmembrane helix</keyword>
<comment type="caution">
    <text evidence="3">The sequence shown here is derived from an EMBL/GenBank/DDBJ whole genome shotgun (WGS) entry which is preliminary data.</text>
</comment>
<accession>A0ABW0MDJ6</accession>
<dbReference type="NCBIfam" id="NF033919">
    <property type="entry name" value="PA2779_fam"/>
    <property type="match status" value="1"/>
</dbReference>
<feature type="signal peptide" evidence="2">
    <location>
        <begin position="1"/>
        <end position="25"/>
    </location>
</feature>
<evidence type="ECO:0000256" key="2">
    <source>
        <dbReference type="SAM" id="SignalP"/>
    </source>
</evidence>
<evidence type="ECO:0000256" key="1">
    <source>
        <dbReference type="SAM" id="Phobius"/>
    </source>
</evidence>
<keyword evidence="1" id="KW-0472">Membrane</keyword>
<proteinExistence type="predicted"/>
<gene>
    <name evidence="3" type="ORF">ACFPM8_17065</name>
</gene>
<dbReference type="EMBL" id="JBHSMT010000028">
    <property type="protein sequence ID" value="MFC5475675.1"/>
    <property type="molecule type" value="Genomic_DNA"/>
</dbReference>
<feature type="transmembrane region" description="Helical" evidence="1">
    <location>
        <begin position="99"/>
        <end position="117"/>
    </location>
</feature>
<dbReference type="InterPro" id="IPR046735">
    <property type="entry name" value="PA2779-like"/>
</dbReference>
<evidence type="ECO:0000313" key="4">
    <source>
        <dbReference type="Proteomes" id="UP001596045"/>
    </source>
</evidence>
<sequence length="118" mass="12770">MNRFFKMISRILIVSMLVSFYPAHAGIVGTNQLISATQAQGDREKVMNFISRTNVQQQFETLGVTPGAAKERVAAMTDEEVRTIAGQIDSLPAGGSNGWAIAAGVILIAAAIFYFVYK</sequence>
<evidence type="ECO:0000313" key="3">
    <source>
        <dbReference type="EMBL" id="MFC5475675.1"/>
    </source>
</evidence>
<dbReference type="RefSeq" id="WP_378999182.1">
    <property type="nucleotide sequence ID" value="NZ_JBHSMT010000028.1"/>
</dbReference>
<organism evidence="3 4">
    <name type="scientific">Paraherbaspirillum soli</name>
    <dbReference type="NCBI Taxonomy" id="631222"/>
    <lineage>
        <taxon>Bacteria</taxon>
        <taxon>Pseudomonadati</taxon>
        <taxon>Pseudomonadota</taxon>
        <taxon>Betaproteobacteria</taxon>
        <taxon>Burkholderiales</taxon>
        <taxon>Oxalobacteraceae</taxon>
        <taxon>Paraherbaspirillum</taxon>
    </lineage>
</organism>
<reference evidence="4" key="1">
    <citation type="journal article" date="2019" name="Int. J. Syst. Evol. Microbiol.">
        <title>The Global Catalogue of Microorganisms (GCM) 10K type strain sequencing project: providing services to taxonomists for standard genome sequencing and annotation.</title>
        <authorList>
            <consortium name="The Broad Institute Genomics Platform"/>
            <consortium name="The Broad Institute Genome Sequencing Center for Infectious Disease"/>
            <person name="Wu L."/>
            <person name="Ma J."/>
        </authorList>
    </citation>
    <scope>NUCLEOTIDE SEQUENCE [LARGE SCALE GENOMIC DNA]</scope>
    <source>
        <strain evidence="4">JCM 17066</strain>
    </source>
</reference>
<keyword evidence="2" id="KW-0732">Signal</keyword>
<name>A0ABW0MDJ6_9BURK</name>
<dbReference type="Pfam" id="PF20332">
    <property type="entry name" value="DUF6627"/>
    <property type="match status" value="1"/>
</dbReference>
<keyword evidence="4" id="KW-1185">Reference proteome</keyword>
<feature type="chain" id="PRO_5047540085" evidence="2">
    <location>
        <begin position="26"/>
        <end position="118"/>
    </location>
</feature>